<feature type="compositionally biased region" description="Basic residues" evidence="1">
    <location>
        <begin position="77"/>
        <end position="87"/>
    </location>
</feature>
<dbReference type="Proteomes" id="UP001516400">
    <property type="component" value="Unassembled WGS sequence"/>
</dbReference>
<gene>
    <name evidence="2" type="ORF">HHI36_017427</name>
</gene>
<evidence type="ECO:0000313" key="2">
    <source>
        <dbReference type="EMBL" id="KAL3279920.1"/>
    </source>
</evidence>
<feature type="compositionally biased region" description="Polar residues" evidence="1">
    <location>
        <begin position="104"/>
        <end position="123"/>
    </location>
</feature>
<reference evidence="2 3" key="1">
    <citation type="journal article" date="2021" name="BMC Biol.">
        <title>Horizontally acquired antibacterial genes associated with adaptive radiation of ladybird beetles.</title>
        <authorList>
            <person name="Li H.S."/>
            <person name="Tang X.F."/>
            <person name="Huang Y.H."/>
            <person name="Xu Z.Y."/>
            <person name="Chen M.L."/>
            <person name="Du X.Y."/>
            <person name="Qiu B.Y."/>
            <person name="Chen P.T."/>
            <person name="Zhang W."/>
            <person name="Slipinski A."/>
            <person name="Escalona H.E."/>
            <person name="Waterhouse R.M."/>
            <person name="Zwick A."/>
            <person name="Pang H."/>
        </authorList>
    </citation>
    <scope>NUCLEOTIDE SEQUENCE [LARGE SCALE GENOMIC DNA]</scope>
    <source>
        <strain evidence="2">SYSU2018</strain>
    </source>
</reference>
<feature type="compositionally biased region" description="Basic and acidic residues" evidence="1">
    <location>
        <begin position="57"/>
        <end position="68"/>
    </location>
</feature>
<feature type="region of interest" description="Disordered" evidence="1">
    <location>
        <begin position="1"/>
        <end position="189"/>
    </location>
</feature>
<evidence type="ECO:0000313" key="3">
    <source>
        <dbReference type="Proteomes" id="UP001516400"/>
    </source>
</evidence>
<sequence length="189" mass="21772">MEAQGQPEEDSSNVHRPQEEETPGNTKGNHYRRTTNRMEEGSKISRRNSGRPSVLQDAHRGNYKENKCNTRKTIPPTKRKKQPRNNLRRTNLASRGQIREEETTSSTQQDHQDSNASWYISNEQLRKETEIDTLEEIITTNNKGNRPDGRPRKQGDQPNNGTTTEDNRKEDIPSTMEEETTGQHRCTTT</sequence>
<organism evidence="2 3">
    <name type="scientific">Cryptolaemus montrouzieri</name>
    <dbReference type="NCBI Taxonomy" id="559131"/>
    <lineage>
        <taxon>Eukaryota</taxon>
        <taxon>Metazoa</taxon>
        <taxon>Ecdysozoa</taxon>
        <taxon>Arthropoda</taxon>
        <taxon>Hexapoda</taxon>
        <taxon>Insecta</taxon>
        <taxon>Pterygota</taxon>
        <taxon>Neoptera</taxon>
        <taxon>Endopterygota</taxon>
        <taxon>Coleoptera</taxon>
        <taxon>Polyphaga</taxon>
        <taxon>Cucujiformia</taxon>
        <taxon>Coccinelloidea</taxon>
        <taxon>Coccinellidae</taxon>
        <taxon>Scymninae</taxon>
        <taxon>Scymnini</taxon>
        <taxon>Cryptolaemus</taxon>
    </lineage>
</organism>
<proteinExistence type="predicted"/>
<protein>
    <submittedName>
        <fullName evidence="2">Uncharacterized protein</fullName>
    </submittedName>
</protein>
<name>A0ABD2NNN9_9CUCU</name>
<evidence type="ECO:0000256" key="1">
    <source>
        <dbReference type="SAM" id="MobiDB-lite"/>
    </source>
</evidence>
<keyword evidence="3" id="KW-1185">Reference proteome</keyword>
<dbReference type="AlphaFoldDB" id="A0ABD2NNN9"/>
<accession>A0ABD2NNN9</accession>
<dbReference type="EMBL" id="JABFTP020000124">
    <property type="protein sequence ID" value="KAL3279920.1"/>
    <property type="molecule type" value="Genomic_DNA"/>
</dbReference>
<comment type="caution">
    <text evidence="2">The sequence shown here is derived from an EMBL/GenBank/DDBJ whole genome shotgun (WGS) entry which is preliminary data.</text>
</comment>
<feature type="compositionally biased region" description="Basic and acidic residues" evidence="1">
    <location>
        <begin position="145"/>
        <end position="155"/>
    </location>
</feature>